<evidence type="ECO:0000313" key="3">
    <source>
        <dbReference type="Proteomes" id="UP000008827"/>
    </source>
</evidence>
<name>A0A0R0EW47_SOYBN</name>
<keyword evidence="3" id="KW-1185">Reference proteome</keyword>
<reference evidence="1" key="3">
    <citation type="submission" date="2018-07" db="EMBL/GenBank/DDBJ databases">
        <title>WGS assembly of Glycine max.</title>
        <authorList>
            <person name="Schmutz J."/>
            <person name="Cannon S."/>
            <person name="Schlueter J."/>
            <person name="Ma J."/>
            <person name="Mitros T."/>
            <person name="Nelson W."/>
            <person name="Hyten D."/>
            <person name="Song Q."/>
            <person name="Thelen J."/>
            <person name="Cheng J."/>
            <person name="Xu D."/>
            <person name="Hellsten U."/>
            <person name="May G."/>
            <person name="Yu Y."/>
            <person name="Sakurai T."/>
            <person name="Umezawa T."/>
            <person name="Bhattacharyya M."/>
            <person name="Sandhu D."/>
            <person name="Valliyodan B."/>
            <person name="Lindquist E."/>
            <person name="Peto M."/>
            <person name="Grant D."/>
            <person name="Shu S."/>
            <person name="Goodstein D."/>
            <person name="Barry K."/>
            <person name="Futrell-Griggs M."/>
            <person name="Abernathy B."/>
            <person name="Du J."/>
            <person name="Tian Z."/>
            <person name="Zhu L."/>
            <person name="Gill N."/>
            <person name="Joshi T."/>
            <person name="Libault M."/>
            <person name="Sethuraman A."/>
            <person name="Zhang X."/>
            <person name="Shinozaki K."/>
            <person name="Nguyen H."/>
            <person name="Wing R."/>
            <person name="Cregan P."/>
            <person name="Specht J."/>
            <person name="Grimwood J."/>
            <person name="Rokhsar D."/>
            <person name="Stacey G."/>
            <person name="Shoemaker R."/>
            <person name="Jackson S."/>
        </authorList>
    </citation>
    <scope>NUCLEOTIDE SEQUENCE</scope>
    <source>
        <tissue evidence="1">Callus</tissue>
    </source>
</reference>
<sequence>MFLSQVSFFSTFDLNNHCVEEALLLQAVVATFALQGSGRTC</sequence>
<organism evidence="1">
    <name type="scientific">Glycine max</name>
    <name type="common">Soybean</name>
    <name type="synonym">Glycine hispida</name>
    <dbReference type="NCBI Taxonomy" id="3847"/>
    <lineage>
        <taxon>Eukaryota</taxon>
        <taxon>Viridiplantae</taxon>
        <taxon>Streptophyta</taxon>
        <taxon>Embryophyta</taxon>
        <taxon>Tracheophyta</taxon>
        <taxon>Spermatophyta</taxon>
        <taxon>Magnoliopsida</taxon>
        <taxon>eudicotyledons</taxon>
        <taxon>Gunneridae</taxon>
        <taxon>Pentapetalae</taxon>
        <taxon>rosids</taxon>
        <taxon>fabids</taxon>
        <taxon>Fabales</taxon>
        <taxon>Fabaceae</taxon>
        <taxon>Papilionoideae</taxon>
        <taxon>50 kb inversion clade</taxon>
        <taxon>NPAAA clade</taxon>
        <taxon>indigoferoid/millettioid clade</taxon>
        <taxon>Phaseoleae</taxon>
        <taxon>Glycine</taxon>
        <taxon>Glycine subgen. Soja</taxon>
    </lineage>
</organism>
<evidence type="ECO:0000313" key="1">
    <source>
        <dbReference type="EMBL" id="KRG94728.1"/>
    </source>
</evidence>
<dbReference type="Proteomes" id="UP000008827">
    <property type="component" value="Chromosome 19"/>
</dbReference>
<evidence type="ECO:0000313" key="2">
    <source>
        <dbReference type="EnsemblPlants" id="KRG94728"/>
    </source>
</evidence>
<reference evidence="2" key="2">
    <citation type="submission" date="2018-02" db="UniProtKB">
        <authorList>
            <consortium name="EnsemblPlants"/>
        </authorList>
    </citation>
    <scope>IDENTIFICATION</scope>
    <source>
        <strain evidence="2">Williams 82</strain>
    </source>
</reference>
<dbReference type="Gramene" id="KRG94728">
    <property type="protein sequence ID" value="KRG94728"/>
    <property type="gene ID" value="GLYMA_19G104900"/>
</dbReference>
<proteinExistence type="predicted"/>
<protein>
    <submittedName>
        <fullName evidence="1 2">Uncharacterized protein</fullName>
    </submittedName>
</protein>
<dbReference type="InParanoid" id="A0A0R0EW47"/>
<gene>
    <name evidence="1" type="ORF">GLYMA_19G104900</name>
</gene>
<dbReference type="EnsemblPlants" id="KRG94728">
    <property type="protein sequence ID" value="KRG94728"/>
    <property type="gene ID" value="GLYMA_19G104900"/>
</dbReference>
<dbReference type="AlphaFoldDB" id="A0A0R0EW47"/>
<reference evidence="1 2" key="1">
    <citation type="journal article" date="2010" name="Nature">
        <title>Genome sequence of the palaeopolyploid soybean.</title>
        <authorList>
            <person name="Schmutz J."/>
            <person name="Cannon S.B."/>
            <person name="Schlueter J."/>
            <person name="Ma J."/>
            <person name="Mitros T."/>
            <person name="Nelson W."/>
            <person name="Hyten D.L."/>
            <person name="Song Q."/>
            <person name="Thelen J.J."/>
            <person name="Cheng J."/>
            <person name="Xu D."/>
            <person name="Hellsten U."/>
            <person name="May G.D."/>
            <person name="Yu Y."/>
            <person name="Sakurai T."/>
            <person name="Umezawa T."/>
            <person name="Bhattacharyya M.K."/>
            <person name="Sandhu D."/>
            <person name="Valliyodan B."/>
            <person name="Lindquist E."/>
            <person name="Peto M."/>
            <person name="Grant D."/>
            <person name="Shu S."/>
            <person name="Goodstein D."/>
            <person name="Barry K."/>
            <person name="Futrell-Griggs M."/>
            <person name="Abernathy B."/>
            <person name="Du J."/>
            <person name="Tian Z."/>
            <person name="Zhu L."/>
            <person name="Gill N."/>
            <person name="Joshi T."/>
            <person name="Libault M."/>
            <person name="Sethuraman A."/>
            <person name="Zhang X.-C."/>
            <person name="Shinozaki K."/>
            <person name="Nguyen H.T."/>
            <person name="Wing R.A."/>
            <person name="Cregan P."/>
            <person name="Specht J."/>
            <person name="Grimwood J."/>
            <person name="Rokhsar D."/>
            <person name="Stacey G."/>
            <person name="Shoemaker R.C."/>
            <person name="Jackson S.A."/>
        </authorList>
    </citation>
    <scope>NUCLEOTIDE SEQUENCE</scope>
    <source>
        <strain evidence="2">cv. Williams 82</strain>
        <tissue evidence="1">Callus</tissue>
    </source>
</reference>
<dbReference type="EMBL" id="CM000852">
    <property type="protein sequence ID" value="KRG94728.1"/>
    <property type="molecule type" value="Genomic_DNA"/>
</dbReference>
<accession>A0A0R0EW47</accession>